<dbReference type="PaxDb" id="3880-AES89938"/>
<evidence type="ECO:0000313" key="11">
    <source>
        <dbReference type="Proteomes" id="UP000002051"/>
    </source>
</evidence>
<reference evidence="10" key="3">
    <citation type="submission" date="2015-04" db="UniProtKB">
        <authorList>
            <consortium name="EnsemblPlants"/>
        </authorList>
    </citation>
    <scope>IDENTIFICATION</scope>
    <source>
        <strain evidence="10">cv. Jemalong A17</strain>
    </source>
</reference>
<sequence length="273" mass="31221">MAMTLDDDQWIHEFFMGGNQSSGPFNSDKSDENKEPLDIESMSQNVEKEEETLVNKKQCEGGVTSESGNLNVKNDKGKDINCRISSHEKHARAERERRKKMRSMLDSLQDLIPHLAYKVDSVTIVEETVKHIEYLKQTLEKLKLQKKEKLKSFSEAFTSDQRPFSLNSQMVTSNALAFQQMWFSQNVTFNICGDEAQFCIYTTKKPSLLTTIFYVMEKHKIDVIHANILCNNNAKSCMIQAHVKRATHESQNAISVEESYKLAAGEIRGLLIF</sequence>
<dbReference type="InterPro" id="IPR045239">
    <property type="entry name" value="bHLH95_bHLH"/>
</dbReference>
<comment type="subcellular location">
    <subcellularLocation>
        <location evidence="1">Nucleus</location>
    </subcellularLocation>
</comment>
<reference evidence="9 11" key="2">
    <citation type="journal article" date="2014" name="BMC Genomics">
        <title>An improved genome release (version Mt4.0) for the model legume Medicago truncatula.</title>
        <authorList>
            <person name="Tang H."/>
            <person name="Krishnakumar V."/>
            <person name="Bidwell S."/>
            <person name="Rosen B."/>
            <person name="Chan A."/>
            <person name="Zhou S."/>
            <person name="Gentzbittel L."/>
            <person name="Childs K.L."/>
            <person name="Yandell M."/>
            <person name="Gundlach H."/>
            <person name="Mayer K.F."/>
            <person name="Schwartz D.C."/>
            <person name="Town C.D."/>
        </authorList>
    </citation>
    <scope>GENOME REANNOTATION</scope>
    <source>
        <strain evidence="10 11">cv. Jemalong A17</strain>
    </source>
</reference>
<dbReference type="eggNOG" id="ENOG502QSD0">
    <property type="taxonomic scope" value="Eukaryota"/>
</dbReference>
<dbReference type="InterPro" id="IPR036638">
    <property type="entry name" value="HLH_DNA-bd_sf"/>
</dbReference>
<dbReference type="EnsemblPlants" id="AES89938">
    <property type="protein sequence ID" value="AES89938"/>
    <property type="gene ID" value="MTR_4g081980"/>
</dbReference>
<evidence type="ECO:0000313" key="9">
    <source>
        <dbReference type="EMBL" id="AES89938.1"/>
    </source>
</evidence>
<dbReference type="SUPFAM" id="SSF47459">
    <property type="entry name" value="HLH, helix-loop-helix DNA-binding domain"/>
    <property type="match status" value="1"/>
</dbReference>
<dbReference type="Pfam" id="PF00010">
    <property type="entry name" value="HLH"/>
    <property type="match status" value="1"/>
</dbReference>
<keyword evidence="4" id="KW-0804">Transcription</keyword>
<feature type="compositionally biased region" description="Polar residues" evidence="7">
    <location>
        <begin position="18"/>
        <end position="27"/>
    </location>
</feature>
<dbReference type="PANTHER" id="PTHR46772">
    <property type="entry name" value="BHLH DOMAIN-CONTAINING PROTEIN"/>
    <property type="match status" value="1"/>
</dbReference>
<dbReference type="GO" id="GO:0046983">
    <property type="term" value="F:protein dimerization activity"/>
    <property type="evidence" value="ECO:0007669"/>
    <property type="project" value="InterPro"/>
</dbReference>
<reference evidence="9 11" key="1">
    <citation type="journal article" date="2011" name="Nature">
        <title>The Medicago genome provides insight into the evolution of rhizobial symbioses.</title>
        <authorList>
            <person name="Young N.D."/>
            <person name="Debelle F."/>
            <person name="Oldroyd G.E."/>
            <person name="Geurts R."/>
            <person name="Cannon S.B."/>
            <person name="Udvardi M.K."/>
            <person name="Benedito V.A."/>
            <person name="Mayer K.F."/>
            <person name="Gouzy J."/>
            <person name="Schoof H."/>
            <person name="Van de Peer Y."/>
            <person name="Proost S."/>
            <person name="Cook D.R."/>
            <person name="Meyers B.C."/>
            <person name="Spannagl M."/>
            <person name="Cheung F."/>
            <person name="De Mita S."/>
            <person name="Krishnakumar V."/>
            <person name="Gundlach H."/>
            <person name="Zhou S."/>
            <person name="Mudge J."/>
            <person name="Bharti A.K."/>
            <person name="Murray J.D."/>
            <person name="Naoumkina M.A."/>
            <person name="Rosen B."/>
            <person name="Silverstein K.A."/>
            <person name="Tang H."/>
            <person name="Rombauts S."/>
            <person name="Zhao P.X."/>
            <person name="Zhou P."/>
            <person name="Barbe V."/>
            <person name="Bardou P."/>
            <person name="Bechner M."/>
            <person name="Bellec A."/>
            <person name="Berger A."/>
            <person name="Berges H."/>
            <person name="Bidwell S."/>
            <person name="Bisseling T."/>
            <person name="Choisne N."/>
            <person name="Couloux A."/>
            <person name="Denny R."/>
            <person name="Deshpande S."/>
            <person name="Dai X."/>
            <person name="Doyle J.J."/>
            <person name="Dudez A.M."/>
            <person name="Farmer A.D."/>
            <person name="Fouteau S."/>
            <person name="Franken C."/>
            <person name="Gibelin C."/>
            <person name="Gish J."/>
            <person name="Goldstein S."/>
            <person name="Gonzalez A.J."/>
            <person name="Green P.J."/>
            <person name="Hallab A."/>
            <person name="Hartog M."/>
            <person name="Hua A."/>
            <person name="Humphray S.J."/>
            <person name="Jeong D.H."/>
            <person name="Jing Y."/>
            <person name="Jocker A."/>
            <person name="Kenton S.M."/>
            <person name="Kim D.J."/>
            <person name="Klee K."/>
            <person name="Lai H."/>
            <person name="Lang C."/>
            <person name="Lin S."/>
            <person name="Macmil S.L."/>
            <person name="Magdelenat G."/>
            <person name="Matthews L."/>
            <person name="McCorrison J."/>
            <person name="Monaghan E.L."/>
            <person name="Mun J.H."/>
            <person name="Najar F.Z."/>
            <person name="Nicholson C."/>
            <person name="Noirot C."/>
            <person name="O'Bleness M."/>
            <person name="Paule C.R."/>
            <person name="Poulain J."/>
            <person name="Prion F."/>
            <person name="Qin B."/>
            <person name="Qu C."/>
            <person name="Retzel E.F."/>
            <person name="Riddle C."/>
            <person name="Sallet E."/>
            <person name="Samain S."/>
            <person name="Samson N."/>
            <person name="Sanders I."/>
            <person name="Saurat O."/>
            <person name="Scarpelli C."/>
            <person name="Schiex T."/>
            <person name="Segurens B."/>
            <person name="Severin A.J."/>
            <person name="Sherrier D.J."/>
            <person name="Shi R."/>
            <person name="Sims S."/>
            <person name="Singer S.R."/>
            <person name="Sinharoy S."/>
            <person name="Sterck L."/>
            <person name="Viollet A."/>
            <person name="Wang B.B."/>
            <person name="Wang K."/>
            <person name="Wang M."/>
            <person name="Wang X."/>
            <person name="Warfsmann J."/>
            <person name="Weissenbach J."/>
            <person name="White D.D."/>
            <person name="White J.D."/>
            <person name="Wiley G.B."/>
            <person name="Wincker P."/>
            <person name="Xing Y."/>
            <person name="Yang L."/>
            <person name="Yao Z."/>
            <person name="Ying F."/>
            <person name="Zhai J."/>
            <person name="Zhou L."/>
            <person name="Zuber A."/>
            <person name="Denarie J."/>
            <person name="Dixon R.A."/>
            <person name="May G.D."/>
            <person name="Schwartz D.C."/>
            <person name="Rogers J."/>
            <person name="Quetier F."/>
            <person name="Town C.D."/>
            <person name="Roe B.A."/>
        </authorList>
    </citation>
    <scope>NUCLEOTIDE SEQUENCE [LARGE SCALE GENOMIC DNA]</scope>
    <source>
        <strain evidence="9">A17</strain>
        <strain evidence="10 11">cv. Jemalong A17</strain>
    </source>
</reference>
<name>G7JG89_MEDTR</name>
<feature type="region of interest" description="Disordered" evidence="7">
    <location>
        <begin position="15"/>
        <end position="35"/>
    </location>
</feature>
<dbReference type="InterPro" id="IPR044278">
    <property type="entry name" value="BHLH95-like"/>
</dbReference>
<evidence type="ECO:0000256" key="3">
    <source>
        <dbReference type="ARBA" id="ARBA00023125"/>
    </source>
</evidence>
<dbReference type="SMART" id="SM00353">
    <property type="entry name" value="HLH"/>
    <property type="match status" value="1"/>
</dbReference>
<keyword evidence="6" id="KW-0175">Coiled coil</keyword>
<dbReference type="Gene3D" id="4.10.280.10">
    <property type="entry name" value="Helix-loop-helix DNA-binding domain"/>
    <property type="match status" value="1"/>
</dbReference>
<dbReference type="GO" id="GO:0009960">
    <property type="term" value="P:endosperm development"/>
    <property type="evidence" value="ECO:0007669"/>
    <property type="project" value="InterPro"/>
</dbReference>
<feature type="domain" description="BHLH" evidence="8">
    <location>
        <begin position="85"/>
        <end position="135"/>
    </location>
</feature>
<dbReference type="GO" id="GO:0010162">
    <property type="term" value="P:seed dormancy process"/>
    <property type="evidence" value="ECO:0000318"/>
    <property type="project" value="GO_Central"/>
</dbReference>
<evidence type="ECO:0000256" key="5">
    <source>
        <dbReference type="ARBA" id="ARBA00023242"/>
    </source>
</evidence>
<evidence type="ECO:0000256" key="7">
    <source>
        <dbReference type="SAM" id="MobiDB-lite"/>
    </source>
</evidence>
<dbReference type="GO" id="GO:0005634">
    <property type="term" value="C:nucleus"/>
    <property type="evidence" value="ECO:0007669"/>
    <property type="project" value="UniProtKB-SubCell"/>
</dbReference>
<dbReference type="Proteomes" id="UP000002051">
    <property type="component" value="Chromosome 4"/>
</dbReference>
<evidence type="ECO:0000256" key="2">
    <source>
        <dbReference type="ARBA" id="ARBA00023015"/>
    </source>
</evidence>
<evidence type="ECO:0000256" key="4">
    <source>
        <dbReference type="ARBA" id="ARBA00023163"/>
    </source>
</evidence>
<keyword evidence="2" id="KW-0805">Transcription regulation</keyword>
<organism evidence="9 11">
    <name type="scientific">Medicago truncatula</name>
    <name type="common">Barrel medic</name>
    <name type="synonym">Medicago tribuloides</name>
    <dbReference type="NCBI Taxonomy" id="3880"/>
    <lineage>
        <taxon>Eukaryota</taxon>
        <taxon>Viridiplantae</taxon>
        <taxon>Streptophyta</taxon>
        <taxon>Embryophyta</taxon>
        <taxon>Tracheophyta</taxon>
        <taxon>Spermatophyta</taxon>
        <taxon>Magnoliopsida</taxon>
        <taxon>eudicotyledons</taxon>
        <taxon>Gunneridae</taxon>
        <taxon>Pentapetalae</taxon>
        <taxon>rosids</taxon>
        <taxon>fabids</taxon>
        <taxon>Fabales</taxon>
        <taxon>Fabaceae</taxon>
        <taxon>Papilionoideae</taxon>
        <taxon>50 kb inversion clade</taxon>
        <taxon>NPAAA clade</taxon>
        <taxon>Hologalegina</taxon>
        <taxon>IRL clade</taxon>
        <taxon>Trifolieae</taxon>
        <taxon>Medicago</taxon>
    </lineage>
</organism>
<proteinExistence type="predicted"/>
<dbReference type="PANTHER" id="PTHR46772:SF8">
    <property type="entry name" value="TRANSCRIPTION FACTOR BHLH95"/>
    <property type="match status" value="1"/>
</dbReference>
<protein>
    <submittedName>
        <fullName evidence="9">Helix loop helix DNA-binding domain protein</fullName>
    </submittedName>
</protein>
<dbReference type="PROSITE" id="PS50888">
    <property type="entry name" value="BHLH"/>
    <property type="match status" value="1"/>
</dbReference>
<evidence type="ECO:0000313" key="10">
    <source>
        <dbReference type="EnsemblPlants" id="AES89938"/>
    </source>
</evidence>
<dbReference type="GO" id="GO:0003677">
    <property type="term" value="F:DNA binding"/>
    <property type="evidence" value="ECO:0007669"/>
    <property type="project" value="UniProtKB-KW"/>
</dbReference>
<dbReference type="EMBL" id="CM001220">
    <property type="protein sequence ID" value="AES89938.1"/>
    <property type="molecule type" value="Genomic_DNA"/>
</dbReference>
<keyword evidence="11" id="KW-1185">Reference proteome</keyword>
<evidence type="ECO:0000256" key="6">
    <source>
        <dbReference type="SAM" id="Coils"/>
    </source>
</evidence>
<dbReference type="GO" id="GO:0003700">
    <property type="term" value="F:DNA-binding transcription factor activity"/>
    <property type="evidence" value="ECO:0007669"/>
    <property type="project" value="InterPro"/>
</dbReference>
<feature type="coiled-coil region" evidence="6">
    <location>
        <begin position="91"/>
        <end position="152"/>
    </location>
</feature>
<accession>G7JG89</accession>
<dbReference type="STRING" id="3880.G7JG89"/>
<dbReference type="CDD" id="cd11393">
    <property type="entry name" value="bHLH_AtbHLH_like"/>
    <property type="match status" value="1"/>
</dbReference>
<dbReference type="AlphaFoldDB" id="G7JG89"/>
<dbReference type="HOGENOM" id="CLU_024956_1_0_1"/>
<keyword evidence="3 9" id="KW-0238">DNA-binding</keyword>
<keyword evidence="5" id="KW-0539">Nucleus</keyword>
<evidence type="ECO:0000256" key="1">
    <source>
        <dbReference type="ARBA" id="ARBA00004123"/>
    </source>
</evidence>
<dbReference type="InterPro" id="IPR011598">
    <property type="entry name" value="bHLH_dom"/>
</dbReference>
<gene>
    <name evidence="9" type="ordered locus">MTR_4g081980</name>
</gene>
<evidence type="ECO:0000259" key="8">
    <source>
        <dbReference type="PROSITE" id="PS50888"/>
    </source>
</evidence>